<organism evidence="3 4">
    <name type="scientific">Sutterella wadsworthensis 2_1_59BFAA</name>
    <dbReference type="NCBI Taxonomy" id="742823"/>
    <lineage>
        <taxon>Bacteria</taxon>
        <taxon>Pseudomonadati</taxon>
        <taxon>Pseudomonadota</taxon>
        <taxon>Betaproteobacteria</taxon>
        <taxon>Burkholderiales</taxon>
        <taxon>Sutterellaceae</taxon>
        <taxon>Sutterella</taxon>
    </lineage>
</organism>
<keyword evidence="2" id="KW-0472">Membrane</keyword>
<evidence type="ECO:0000313" key="3">
    <source>
        <dbReference type="EMBL" id="EKB32238.1"/>
    </source>
</evidence>
<evidence type="ECO:0000256" key="2">
    <source>
        <dbReference type="SAM" id="Phobius"/>
    </source>
</evidence>
<gene>
    <name evidence="3" type="ORF">HMPREF9465_00253</name>
</gene>
<keyword evidence="2" id="KW-0812">Transmembrane</keyword>
<feature type="transmembrane region" description="Helical" evidence="2">
    <location>
        <begin position="208"/>
        <end position="224"/>
    </location>
</feature>
<evidence type="ECO:0000313" key="4">
    <source>
        <dbReference type="Proteomes" id="UP000005835"/>
    </source>
</evidence>
<evidence type="ECO:0000256" key="1">
    <source>
        <dbReference type="SAM" id="Coils"/>
    </source>
</evidence>
<name>K1K091_9BURK</name>
<dbReference type="EMBL" id="ADMG01000007">
    <property type="protein sequence ID" value="EKB32238.1"/>
    <property type="molecule type" value="Genomic_DNA"/>
</dbReference>
<keyword evidence="1" id="KW-0175">Coiled coil</keyword>
<dbReference type="HOGENOM" id="CLU_1199299_0_0_4"/>
<proteinExistence type="predicted"/>
<feature type="transmembrane region" description="Helical" evidence="2">
    <location>
        <begin position="177"/>
        <end position="196"/>
    </location>
</feature>
<dbReference type="Proteomes" id="UP000005835">
    <property type="component" value="Unassembled WGS sequence"/>
</dbReference>
<feature type="coiled-coil region" evidence="1">
    <location>
        <begin position="106"/>
        <end position="140"/>
    </location>
</feature>
<keyword evidence="4" id="KW-1185">Reference proteome</keyword>
<comment type="caution">
    <text evidence="3">The sequence shown here is derived from an EMBL/GenBank/DDBJ whole genome shotgun (WGS) entry which is preliminary data.</text>
</comment>
<dbReference type="AlphaFoldDB" id="K1K091"/>
<sequence>MKTYPYPQDQIMEYLQEAADNGEVIQLTYYGGTRPGEARSVVPTTVYKTRFHGICIDSNIEKTYLYEKCYFPKMFGVQKRNALADTPSRFAGSSKRFDTFSESDSNAREIRRLEDLKRSKEKLEKSKKELADSVGELKESWNDLAHIVKTRGGTRPIRQTAQEPLTTEEKPSISQRGWFILVWYVVFFPVGVTLTLVNPRYSKQKKAVIVLLFVAFLCVIWSMPQPQTPPA</sequence>
<evidence type="ECO:0008006" key="5">
    <source>
        <dbReference type="Google" id="ProtNLM"/>
    </source>
</evidence>
<accession>K1K091</accession>
<protein>
    <recommendedName>
        <fullName evidence="5">WYL domain-containing protein</fullName>
    </recommendedName>
</protein>
<reference evidence="3 4" key="1">
    <citation type="submission" date="2012-05" db="EMBL/GenBank/DDBJ databases">
        <title>The Genome Sequence of Sutterella wadsworthensis 2_1_59BFAA.</title>
        <authorList>
            <consortium name="The Broad Institute Genome Sequencing Platform"/>
            <person name="Earl A."/>
            <person name="Ward D."/>
            <person name="Feldgarden M."/>
            <person name="Gevers D."/>
            <person name="Daigneault M."/>
            <person name="Strauss J."/>
            <person name="Allen-Vercoe E."/>
            <person name="Walker B."/>
            <person name="Young S.K."/>
            <person name="Zeng Q."/>
            <person name="Gargeya S."/>
            <person name="Fitzgerald M."/>
            <person name="Haas B."/>
            <person name="Abouelleil A."/>
            <person name="Alvarado L."/>
            <person name="Arachchi H.M."/>
            <person name="Berlin A.M."/>
            <person name="Chapman S.B."/>
            <person name="Goldberg J."/>
            <person name="Griggs A."/>
            <person name="Gujja S."/>
            <person name="Hansen M."/>
            <person name="Howarth C."/>
            <person name="Imamovic A."/>
            <person name="Larimer J."/>
            <person name="McCowen C."/>
            <person name="Montmayeur A."/>
            <person name="Murphy C."/>
            <person name="Neiman D."/>
            <person name="Pearson M."/>
            <person name="Priest M."/>
            <person name="Roberts A."/>
            <person name="Saif S."/>
            <person name="Shea T."/>
            <person name="Sisk P."/>
            <person name="Sykes S."/>
            <person name="Wortman J."/>
            <person name="Nusbaum C."/>
            <person name="Birren B."/>
        </authorList>
    </citation>
    <scope>NUCLEOTIDE SEQUENCE [LARGE SCALE GENOMIC DNA]</scope>
    <source>
        <strain evidence="3 4">2_1_59BFAA</strain>
    </source>
</reference>
<keyword evidence="2" id="KW-1133">Transmembrane helix</keyword>